<evidence type="ECO:0000259" key="2">
    <source>
        <dbReference type="SMART" id="SM01204"/>
    </source>
</evidence>
<feature type="domain" description="FIST C-domain" evidence="2">
    <location>
        <begin position="208"/>
        <end position="337"/>
    </location>
</feature>
<dbReference type="InterPro" id="IPR013702">
    <property type="entry name" value="FIST_domain_N"/>
</dbReference>
<dbReference type="SMART" id="SM00897">
    <property type="entry name" value="FIST"/>
    <property type="match status" value="1"/>
</dbReference>
<evidence type="ECO:0000313" key="5">
    <source>
        <dbReference type="Proteomes" id="UP000095350"/>
    </source>
</evidence>
<proteinExistence type="predicted"/>
<sequence>MQESYGTSPSGNLKEAVRGISNPAFLILMSNAEQFETHVAELEELYPGVPSIGCIGMSYQTSVTEKGVSVTAFEGVEAVTDVLEQASIMPVKYISRVEKALQKINASSENTVCIDFCTGNDAAVLTTMYSILEKKKISLTGGTGDGGKVSVNGTVYTDADVFAFVKNNGGKVRVYKENIYYPNPQYRFIASKTDRSKYTVGELNGKPARQAYQDTLGIREQDIVNQTFKNPLGKKNGKDICIISIREVAGNGLRCYRQVNDSDVLYLLETNDYPSIVEETVRQIKGDFGRISGIFSINCIFRYLFFSQERYMDQYLKTMGTLGMHAGLVGFGEHYNSQFVNQTMSCVVFE</sequence>
<dbReference type="Pfam" id="PF08495">
    <property type="entry name" value="FIST"/>
    <property type="match status" value="1"/>
</dbReference>
<dbReference type="Proteomes" id="UP000095350">
    <property type="component" value="Unassembled WGS sequence"/>
</dbReference>
<dbReference type="EMBL" id="QRQN01000001">
    <property type="protein sequence ID" value="RHN11962.1"/>
    <property type="molecule type" value="Genomic_DNA"/>
</dbReference>
<feature type="domain" description="FIST" evidence="1">
    <location>
        <begin position="22"/>
        <end position="207"/>
    </location>
</feature>
<evidence type="ECO:0000259" key="1">
    <source>
        <dbReference type="SMART" id="SM00897"/>
    </source>
</evidence>
<evidence type="ECO:0000313" key="4">
    <source>
        <dbReference type="EMBL" id="RHN11962.1"/>
    </source>
</evidence>
<dbReference type="SMART" id="SM01204">
    <property type="entry name" value="FIST_C"/>
    <property type="match status" value="1"/>
</dbReference>
<accession>A0A173RAW7</accession>
<dbReference type="Proteomes" id="UP000283586">
    <property type="component" value="Unassembled WGS sequence"/>
</dbReference>
<name>A0A173RAW7_9FIRM</name>
<dbReference type="PANTHER" id="PTHR40252">
    <property type="entry name" value="BLR0328 PROTEIN"/>
    <property type="match status" value="1"/>
</dbReference>
<dbReference type="PANTHER" id="PTHR40252:SF2">
    <property type="entry name" value="BLR0328 PROTEIN"/>
    <property type="match status" value="1"/>
</dbReference>
<dbReference type="OrthoDB" id="9770293at2"/>
<dbReference type="RefSeq" id="WP_055193127.1">
    <property type="nucleotide sequence ID" value="NZ_CABIYH010000002.1"/>
</dbReference>
<dbReference type="EMBL" id="CYXZ01000002">
    <property type="protein sequence ID" value="CUM75011.1"/>
    <property type="molecule type" value="Genomic_DNA"/>
</dbReference>
<reference evidence="4 6" key="2">
    <citation type="submission" date="2018-08" db="EMBL/GenBank/DDBJ databases">
        <title>A genome reference for cultivated species of the human gut microbiota.</title>
        <authorList>
            <person name="Zou Y."/>
            <person name="Xue W."/>
            <person name="Luo G."/>
        </authorList>
    </citation>
    <scope>NUCLEOTIDE SEQUENCE [LARGE SCALE GENOMIC DNA]</scope>
    <source>
        <strain evidence="4 6">AF31-21AC</strain>
    </source>
</reference>
<reference evidence="3 5" key="1">
    <citation type="submission" date="2015-09" db="EMBL/GenBank/DDBJ databases">
        <authorList>
            <consortium name="Pathogen Informatics"/>
        </authorList>
    </citation>
    <scope>NUCLEOTIDE SEQUENCE [LARGE SCALE GENOMIC DNA]</scope>
    <source>
        <strain evidence="3 5">2789STDY5834960</strain>
    </source>
</reference>
<dbReference type="Pfam" id="PF10442">
    <property type="entry name" value="FIST_C"/>
    <property type="match status" value="1"/>
</dbReference>
<evidence type="ECO:0000313" key="3">
    <source>
        <dbReference type="EMBL" id="CUM75011.1"/>
    </source>
</evidence>
<dbReference type="AlphaFoldDB" id="A0A173RAW7"/>
<protein>
    <submittedName>
        <fullName evidence="3">Uncharacterized conserved protein</fullName>
    </submittedName>
</protein>
<dbReference type="PaxDb" id="166486-ERS852572_00283"/>
<gene>
    <name evidence="4" type="ORF">DWZ31_00465</name>
    <name evidence="3" type="ORF">ERS852572_00283</name>
</gene>
<evidence type="ECO:0000313" key="6">
    <source>
        <dbReference type="Proteomes" id="UP000283586"/>
    </source>
</evidence>
<organism evidence="3 5">
    <name type="scientific">Roseburia intestinalis</name>
    <dbReference type="NCBI Taxonomy" id="166486"/>
    <lineage>
        <taxon>Bacteria</taxon>
        <taxon>Bacillati</taxon>
        <taxon>Bacillota</taxon>
        <taxon>Clostridia</taxon>
        <taxon>Lachnospirales</taxon>
        <taxon>Lachnospiraceae</taxon>
        <taxon>Roseburia</taxon>
    </lineage>
</organism>
<dbReference type="STRING" id="166486.ERS852572_00283"/>
<dbReference type="InterPro" id="IPR019494">
    <property type="entry name" value="FIST_C"/>
</dbReference>